<name>A0A0E9Q1R2_ANGAN</name>
<dbReference type="EMBL" id="GBXM01099085">
    <property type="protein sequence ID" value="JAH09492.1"/>
    <property type="molecule type" value="Transcribed_RNA"/>
</dbReference>
<evidence type="ECO:0000313" key="1">
    <source>
        <dbReference type="EMBL" id="JAH10704.1"/>
    </source>
</evidence>
<sequence>MSWVSGLYSLLALLSHGERNAFRTAERRLSLM</sequence>
<dbReference type="AlphaFoldDB" id="A0A0E9Q1R2"/>
<accession>A0A0E9Q1R2</accession>
<organism evidence="1">
    <name type="scientific">Anguilla anguilla</name>
    <name type="common">European freshwater eel</name>
    <name type="synonym">Muraena anguilla</name>
    <dbReference type="NCBI Taxonomy" id="7936"/>
    <lineage>
        <taxon>Eukaryota</taxon>
        <taxon>Metazoa</taxon>
        <taxon>Chordata</taxon>
        <taxon>Craniata</taxon>
        <taxon>Vertebrata</taxon>
        <taxon>Euteleostomi</taxon>
        <taxon>Actinopterygii</taxon>
        <taxon>Neopterygii</taxon>
        <taxon>Teleostei</taxon>
        <taxon>Anguilliformes</taxon>
        <taxon>Anguillidae</taxon>
        <taxon>Anguilla</taxon>
    </lineage>
</organism>
<dbReference type="EMBL" id="GBXM01097873">
    <property type="protein sequence ID" value="JAH10704.1"/>
    <property type="molecule type" value="Transcribed_RNA"/>
</dbReference>
<reference evidence="1" key="2">
    <citation type="journal article" date="2015" name="Fish Shellfish Immunol.">
        <title>Early steps in the European eel (Anguilla anguilla)-Vibrio vulnificus interaction in the gills: Role of the RtxA13 toxin.</title>
        <authorList>
            <person name="Callol A."/>
            <person name="Pajuelo D."/>
            <person name="Ebbesson L."/>
            <person name="Teles M."/>
            <person name="MacKenzie S."/>
            <person name="Amaro C."/>
        </authorList>
    </citation>
    <scope>NUCLEOTIDE SEQUENCE</scope>
</reference>
<protein>
    <submittedName>
        <fullName evidence="1">Uncharacterized protein</fullName>
    </submittedName>
</protein>
<proteinExistence type="predicted"/>
<reference evidence="1" key="1">
    <citation type="submission" date="2014-11" db="EMBL/GenBank/DDBJ databases">
        <authorList>
            <person name="Amaro Gonzalez C."/>
        </authorList>
    </citation>
    <scope>NUCLEOTIDE SEQUENCE</scope>
</reference>